<dbReference type="InterPro" id="IPR020904">
    <property type="entry name" value="Sc_DH/Rdtase_CS"/>
</dbReference>
<dbReference type="PRINTS" id="PR00080">
    <property type="entry name" value="SDRFAMILY"/>
</dbReference>
<dbReference type="EMBL" id="CVRI01000054">
    <property type="protein sequence ID" value="CRL00218.1"/>
    <property type="molecule type" value="Genomic_DNA"/>
</dbReference>
<sequence>MNFKNRIIIITGASSGIGAHAAEVISKLGGSVVITGRNQDNLKRTVEKCEGETFPIIADVNNEEDRSKIIKQTLEKYGKIDVLVNNAGIGSRGTILDTKMETFDSMMNTNVRSVFHLTQLAAPHLIESKGNVVNVASFVGMRPIPGNLSYGMSKAALDYFTKCVALELAPMGVRVNSVNPGIILTEFQKRIGMNEESYDSFLQQIQNKTPIGRVGTVAEISQAIAFLACNEASSFITGVTLSVDGGLKIIAP</sequence>
<dbReference type="Gene3D" id="3.40.50.720">
    <property type="entry name" value="NAD(P)-binding Rossmann-like Domain"/>
    <property type="match status" value="1"/>
</dbReference>
<evidence type="ECO:0000313" key="4">
    <source>
        <dbReference type="Proteomes" id="UP000183832"/>
    </source>
</evidence>
<gene>
    <name evidence="3" type="ORF">CLUMA_CG013492</name>
</gene>
<dbReference type="Pfam" id="PF13561">
    <property type="entry name" value="adh_short_C2"/>
    <property type="match status" value="1"/>
</dbReference>
<dbReference type="PANTHER" id="PTHR43975">
    <property type="entry name" value="ZGC:101858"/>
    <property type="match status" value="1"/>
</dbReference>
<accession>A0A1J1IKD1</accession>
<evidence type="ECO:0000313" key="3">
    <source>
        <dbReference type="EMBL" id="CRL00218.1"/>
    </source>
</evidence>
<dbReference type="Proteomes" id="UP000183832">
    <property type="component" value="Unassembled WGS sequence"/>
</dbReference>
<evidence type="ECO:0000256" key="1">
    <source>
        <dbReference type="ARBA" id="ARBA00023002"/>
    </source>
</evidence>
<dbReference type="SUPFAM" id="SSF51735">
    <property type="entry name" value="NAD(P)-binding Rossmann-fold domains"/>
    <property type="match status" value="1"/>
</dbReference>
<dbReference type="OrthoDB" id="47007at2759"/>
<keyword evidence="4" id="KW-1185">Reference proteome</keyword>
<proteinExistence type="predicted"/>
<dbReference type="AlphaFoldDB" id="A0A1J1IKD1"/>
<dbReference type="NCBIfam" id="NF005559">
    <property type="entry name" value="PRK07231.1"/>
    <property type="match status" value="1"/>
</dbReference>
<dbReference type="GO" id="GO:0006629">
    <property type="term" value="P:lipid metabolic process"/>
    <property type="evidence" value="ECO:0007669"/>
    <property type="project" value="UniProtKB-ARBA"/>
</dbReference>
<dbReference type="SMART" id="SM00822">
    <property type="entry name" value="PKS_KR"/>
    <property type="match status" value="1"/>
</dbReference>
<dbReference type="InterPro" id="IPR057326">
    <property type="entry name" value="KR_dom"/>
</dbReference>
<dbReference type="InterPro" id="IPR002347">
    <property type="entry name" value="SDR_fam"/>
</dbReference>
<dbReference type="FunFam" id="3.40.50.720:FF:000084">
    <property type="entry name" value="Short-chain dehydrogenase reductase"/>
    <property type="match status" value="1"/>
</dbReference>
<dbReference type="PANTHER" id="PTHR43975:SF2">
    <property type="entry name" value="EG:BACR7A4.14 PROTEIN-RELATED"/>
    <property type="match status" value="1"/>
</dbReference>
<evidence type="ECO:0000259" key="2">
    <source>
        <dbReference type="SMART" id="SM00822"/>
    </source>
</evidence>
<keyword evidence="1" id="KW-0560">Oxidoreductase</keyword>
<name>A0A1J1IKD1_9DIPT</name>
<feature type="domain" description="Ketoreductase" evidence="2">
    <location>
        <begin position="6"/>
        <end position="186"/>
    </location>
</feature>
<dbReference type="PRINTS" id="PR00081">
    <property type="entry name" value="GDHRDH"/>
</dbReference>
<reference evidence="3 4" key="1">
    <citation type="submission" date="2015-04" db="EMBL/GenBank/DDBJ databases">
        <authorList>
            <person name="Syromyatnikov M.Y."/>
            <person name="Popov V.N."/>
        </authorList>
    </citation>
    <scope>NUCLEOTIDE SEQUENCE [LARGE SCALE GENOMIC DNA]</scope>
</reference>
<dbReference type="GO" id="GO:0016491">
    <property type="term" value="F:oxidoreductase activity"/>
    <property type="evidence" value="ECO:0007669"/>
    <property type="project" value="UniProtKB-KW"/>
</dbReference>
<protein>
    <submittedName>
        <fullName evidence="3">CLUMA_CG013492, isoform A</fullName>
    </submittedName>
</protein>
<dbReference type="PROSITE" id="PS00061">
    <property type="entry name" value="ADH_SHORT"/>
    <property type="match status" value="1"/>
</dbReference>
<dbReference type="InterPro" id="IPR036291">
    <property type="entry name" value="NAD(P)-bd_dom_sf"/>
</dbReference>
<dbReference type="STRING" id="568069.A0A1J1IKD1"/>
<organism evidence="3 4">
    <name type="scientific">Clunio marinus</name>
    <dbReference type="NCBI Taxonomy" id="568069"/>
    <lineage>
        <taxon>Eukaryota</taxon>
        <taxon>Metazoa</taxon>
        <taxon>Ecdysozoa</taxon>
        <taxon>Arthropoda</taxon>
        <taxon>Hexapoda</taxon>
        <taxon>Insecta</taxon>
        <taxon>Pterygota</taxon>
        <taxon>Neoptera</taxon>
        <taxon>Endopterygota</taxon>
        <taxon>Diptera</taxon>
        <taxon>Nematocera</taxon>
        <taxon>Chironomoidea</taxon>
        <taxon>Chironomidae</taxon>
        <taxon>Clunio</taxon>
    </lineage>
</organism>